<feature type="transmembrane region" description="Helical" evidence="2">
    <location>
        <begin position="39"/>
        <end position="61"/>
    </location>
</feature>
<dbReference type="Proteomes" id="UP001295684">
    <property type="component" value="Unassembled WGS sequence"/>
</dbReference>
<keyword evidence="2" id="KW-0812">Transmembrane</keyword>
<feature type="region of interest" description="Disordered" evidence="1">
    <location>
        <begin position="381"/>
        <end position="400"/>
    </location>
</feature>
<keyword evidence="2" id="KW-1133">Transmembrane helix</keyword>
<evidence type="ECO:0000256" key="2">
    <source>
        <dbReference type="SAM" id="Phobius"/>
    </source>
</evidence>
<gene>
    <name evidence="3" type="ORF">ECRASSUSDP1_LOCUS24416</name>
</gene>
<feature type="compositionally biased region" description="Basic and acidic residues" evidence="1">
    <location>
        <begin position="631"/>
        <end position="643"/>
    </location>
</feature>
<dbReference type="EMBL" id="CAMPGE010025142">
    <property type="protein sequence ID" value="CAI2382926.1"/>
    <property type="molecule type" value="Genomic_DNA"/>
</dbReference>
<keyword evidence="2" id="KW-0472">Membrane</keyword>
<feature type="region of interest" description="Disordered" evidence="1">
    <location>
        <begin position="407"/>
        <end position="438"/>
    </location>
</feature>
<dbReference type="PANTHER" id="PTHR31398:SF0">
    <property type="entry name" value="MEIOTIC NUCLEAR DIVISION PROTEIN 1 HOMOLOG"/>
    <property type="match status" value="1"/>
</dbReference>
<dbReference type="AlphaFoldDB" id="A0AAD2D7Z5"/>
<evidence type="ECO:0000313" key="3">
    <source>
        <dbReference type="EMBL" id="CAI2382926.1"/>
    </source>
</evidence>
<accession>A0AAD2D7Z5</accession>
<protein>
    <submittedName>
        <fullName evidence="3">Uncharacterized protein</fullName>
    </submittedName>
</protein>
<name>A0AAD2D7Z5_EUPCR</name>
<dbReference type="PANTHER" id="PTHR31398">
    <property type="entry name" value="MEIOTIC NUCLEAR DIVISION PROTEIN 1 HOMOLOG"/>
    <property type="match status" value="1"/>
</dbReference>
<proteinExistence type="predicted"/>
<organism evidence="3 4">
    <name type="scientific">Euplotes crassus</name>
    <dbReference type="NCBI Taxonomy" id="5936"/>
    <lineage>
        <taxon>Eukaryota</taxon>
        <taxon>Sar</taxon>
        <taxon>Alveolata</taxon>
        <taxon>Ciliophora</taxon>
        <taxon>Intramacronucleata</taxon>
        <taxon>Spirotrichea</taxon>
        <taxon>Hypotrichia</taxon>
        <taxon>Euplotida</taxon>
        <taxon>Euplotidae</taxon>
        <taxon>Moneuplotes</taxon>
    </lineage>
</organism>
<keyword evidence="4" id="KW-1185">Reference proteome</keyword>
<feature type="region of interest" description="Disordered" evidence="1">
    <location>
        <begin position="701"/>
        <end position="720"/>
    </location>
</feature>
<dbReference type="GO" id="GO:0007131">
    <property type="term" value="P:reciprocal meiotic recombination"/>
    <property type="evidence" value="ECO:0007669"/>
    <property type="project" value="TreeGrafter"/>
</dbReference>
<feature type="compositionally biased region" description="Polar residues" evidence="1">
    <location>
        <begin position="388"/>
        <end position="399"/>
    </location>
</feature>
<feature type="compositionally biased region" description="Polar residues" evidence="1">
    <location>
        <begin position="621"/>
        <end position="630"/>
    </location>
</feature>
<evidence type="ECO:0000256" key="1">
    <source>
        <dbReference type="SAM" id="MobiDB-lite"/>
    </source>
</evidence>
<feature type="transmembrane region" description="Helical" evidence="2">
    <location>
        <begin position="322"/>
        <end position="344"/>
    </location>
</feature>
<sequence length="720" mass="84843">MGGSFKKIVYGMFKYVREIDRYGKPIPLHYRGDDKFKTYIGGSVTILVHLALLSYASYLLAVMFRREDVIYNTSRVVRDLNQDLSDHKPAQHGFAIGIGFRWNNISLLDEEFLKMYRIKAYQFSAILQPSGWKETEEELELVKCKDHFPYYNQTQLKRFRINNFVCIKTKDYSLVGNLITDVSKTLKIKIGKCSTSERTDCDTSSYPDSYIFSQYLEVAMINSYFDVKSFNDPIKTYLTQEYYYTYQANSKLETNFYLKENNVKALDDYTLIDGTNKEKFYTVSKEKTDRYTYTSDNYAEIEFHLDPETEVYIRNVFTFMDMLANIGGIFSLLNSFAMLIVGFYGEKMLKNSIIAKCYTLDKSELSQEDFCQDGLDDFKSGNDHIPEENNNVENQNFPQDNFIDEEKENKKEESEDFEGGSREGSKEEEKEHQNSRNFNTNYDNELLRKLNNKRRYNYSHLDMIYNSFCLFKRRKWCRKKYINSQICNKGFEKYSLDTDICNIISVCHQSKLLIEWLLDERQIFLSKFGNKSSLSYIDEDLRNPLKDIIKYKCKNFYEREEQFIHKNEEFVKKISMEGVRDFDQFLINQIEPSPSPKYHHHSPPTDTIPKAIPATSKGGKRSTTPFQTTHSNDKQEKMNDNKIKRTLPKPNYRTDEELKREHLKREENIDSCDLNDIGIEFNNQKSMIEKYKREISGTTMHQLNKNSNPYKAKIGNEKPT</sequence>
<feature type="region of interest" description="Disordered" evidence="1">
    <location>
        <begin position="592"/>
        <end position="649"/>
    </location>
</feature>
<feature type="compositionally biased region" description="Basic and acidic residues" evidence="1">
    <location>
        <begin position="407"/>
        <end position="434"/>
    </location>
</feature>
<comment type="caution">
    <text evidence="3">The sequence shown here is derived from an EMBL/GenBank/DDBJ whole genome shotgun (WGS) entry which is preliminary data.</text>
</comment>
<evidence type="ECO:0000313" key="4">
    <source>
        <dbReference type="Proteomes" id="UP001295684"/>
    </source>
</evidence>
<dbReference type="GO" id="GO:0005634">
    <property type="term" value="C:nucleus"/>
    <property type="evidence" value="ECO:0007669"/>
    <property type="project" value="TreeGrafter"/>
</dbReference>
<reference evidence="3" key="1">
    <citation type="submission" date="2023-07" db="EMBL/GenBank/DDBJ databases">
        <authorList>
            <consortium name="AG Swart"/>
            <person name="Singh M."/>
            <person name="Singh A."/>
            <person name="Seah K."/>
            <person name="Emmerich C."/>
        </authorList>
    </citation>
    <scope>NUCLEOTIDE SEQUENCE</scope>
    <source>
        <strain evidence="3">DP1</strain>
    </source>
</reference>